<name>A0A2H1FF23_9ARCH</name>
<keyword evidence="1" id="KW-0812">Transmembrane</keyword>
<sequence length="90" mass="9645">MVWYRTCQSMKTLGASLIVLGLLVTLLGYGLYEPGTCHCISQTGGIPAGCHCANVLQQGIGSTLVYAGLAIAGSGMILFTMWWHKKIVLR</sequence>
<protein>
    <submittedName>
        <fullName evidence="2">Uncharacterized protein</fullName>
    </submittedName>
</protein>
<feature type="transmembrane region" description="Helical" evidence="1">
    <location>
        <begin position="12"/>
        <end position="32"/>
    </location>
</feature>
<reference evidence="3" key="1">
    <citation type="submission" date="2017-03" db="EMBL/GenBank/DDBJ databases">
        <authorList>
            <person name="Herbold C."/>
        </authorList>
    </citation>
    <scope>NUCLEOTIDE SEQUENCE [LARGE SCALE GENOMIC DNA]</scope>
</reference>
<keyword evidence="1" id="KW-0472">Membrane</keyword>
<feature type="transmembrane region" description="Helical" evidence="1">
    <location>
        <begin position="64"/>
        <end position="83"/>
    </location>
</feature>
<evidence type="ECO:0000313" key="2">
    <source>
        <dbReference type="EMBL" id="SMH71358.1"/>
    </source>
</evidence>
<evidence type="ECO:0000256" key="1">
    <source>
        <dbReference type="SAM" id="Phobius"/>
    </source>
</evidence>
<dbReference type="EMBL" id="LT841358">
    <property type="protein sequence ID" value="SMH71358.1"/>
    <property type="molecule type" value="Genomic_DNA"/>
</dbReference>
<organism evidence="2 3">
    <name type="scientific">Candidatus Nitrosotalea okcheonensis</name>
    <dbReference type="NCBI Taxonomy" id="1903276"/>
    <lineage>
        <taxon>Archaea</taxon>
        <taxon>Nitrososphaerota</taxon>
        <taxon>Nitrososphaeria</taxon>
        <taxon>Nitrosotaleales</taxon>
        <taxon>Nitrosotaleaceae</taxon>
        <taxon>Nitrosotalea</taxon>
    </lineage>
</organism>
<keyword evidence="3" id="KW-1185">Reference proteome</keyword>
<gene>
    <name evidence="2" type="ORF">NCS_11165</name>
</gene>
<evidence type="ECO:0000313" key="3">
    <source>
        <dbReference type="Proteomes" id="UP000230607"/>
    </source>
</evidence>
<proteinExistence type="predicted"/>
<accession>A0A2H1FF23</accession>
<dbReference type="AlphaFoldDB" id="A0A2H1FF23"/>
<dbReference type="Proteomes" id="UP000230607">
    <property type="component" value="Chromosome 1"/>
</dbReference>
<dbReference type="RefSeq" id="WP_157927342.1">
    <property type="nucleotide sequence ID" value="NZ_LT841358.1"/>
</dbReference>
<keyword evidence="1" id="KW-1133">Transmembrane helix</keyword>